<comment type="caution">
    <text evidence="1">The sequence shown here is derived from an EMBL/GenBank/DDBJ whole genome shotgun (WGS) entry which is preliminary data.</text>
</comment>
<sequence>MGNTLGFILPHYSLLFINFFDSF</sequence>
<protein>
    <submittedName>
        <fullName evidence="1">Uncharacterized protein</fullName>
    </submittedName>
</protein>
<gene>
    <name evidence="1" type="ORF">CY0110_18222</name>
</gene>
<organism evidence="1 2">
    <name type="scientific">Crocosphaera chwakensis CCY0110</name>
    <dbReference type="NCBI Taxonomy" id="391612"/>
    <lineage>
        <taxon>Bacteria</taxon>
        <taxon>Bacillati</taxon>
        <taxon>Cyanobacteriota</taxon>
        <taxon>Cyanophyceae</taxon>
        <taxon>Oscillatoriophycideae</taxon>
        <taxon>Chroococcales</taxon>
        <taxon>Aphanothecaceae</taxon>
        <taxon>Crocosphaera</taxon>
        <taxon>Crocosphaera chwakensis</taxon>
    </lineage>
</organism>
<dbReference type="EMBL" id="AAXW01000002">
    <property type="protein sequence ID" value="EAZ93758.1"/>
    <property type="molecule type" value="Genomic_DNA"/>
</dbReference>
<accession>A3IIX6</accession>
<reference evidence="1 2" key="1">
    <citation type="submission" date="2007-03" db="EMBL/GenBank/DDBJ databases">
        <authorList>
            <person name="Stal L."/>
            <person name="Ferriera S."/>
            <person name="Johnson J."/>
            <person name="Kravitz S."/>
            <person name="Beeson K."/>
            <person name="Sutton G."/>
            <person name="Rogers Y.-H."/>
            <person name="Friedman R."/>
            <person name="Frazier M."/>
            <person name="Venter J.C."/>
        </authorList>
    </citation>
    <scope>NUCLEOTIDE SEQUENCE [LARGE SCALE GENOMIC DNA]</scope>
    <source>
        <strain evidence="1 2">CCY0110</strain>
    </source>
</reference>
<proteinExistence type="predicted"/>
<dbReference type="Proteomes" id="UP000003781">
    <property type="component" value="Unassembled WGS sequence"/>
</dbReference>
<keyword evidence="2" id="KW-1185">Reference proteome</keyword>
<name>A3IIX6_9CHRO</name>
<evidence type="ECO:0000313" key="2">
    <source>
        <dbReference type="Proteomes" id="UP000003781"/>
    </source>
</evidence>
<evidence type="ECO:0000313" key="1">
    <source>
        <dbReference type="EMBL" id="EAZ93758.1"/>
    </source>
</evidence>
<dbReference type="AlphaFoldDB" id="A3IIX6"/>